<evidence type="ECO:0000256" key="4">
    <source>
        <dbReference type="PROSITE-ProRule" id="PRU10007"/>
    </source>
</evidence>
<dbReference type="InterPro" id="IPR016163">
    <property type="entry name" value="Ald_DH_C"/>
</dbReference>
<evidence type="ECO:0000259" key="6">
    <source>
        <dbReference type="Pfam" id="PF00171"/>
    </source>
</evidence>
<accession>A0A423SSC0</accession>
<comment type="caution">
    <text evidence="7">The sequence shown here is derived from an EMBL/GenBank/DDBJ whole genome shotgun (WGS) entry which is preliminary data.</text>
</comment>
<dbReference type="PANTHER" id="PTHR43720:SF2">
    <property type="entry name" value="2-AMINOMUCONIC SEMIALDEHYDE DEHYDROGENASE"/>
    <property type="match status" value="1"/>
</dbReference>
<dbReference type="InterPro" id="IPR016161">
    <property type="entry name" value="Ald_DH/histidinol_DH"/>
</dbReference>
<dbReference type="OrthoDB" id="310895at2759"/>
<dbReference type="PANTHER" id="PTHR43720">
    <property type="entry name" value="2-AMINOMUCONIC SEMIALDEHYDE DEHYDROGENASE"/>
    <property type="match status" value="1"/>
</dbReference>
<dbReference type="PROSITE" id="PS00687">
    <property type="entry name" value="ALDEHYDE_DEHYDR_GLU"/>
    <property type="match status" value="1"/>
</dbReference>
<dbReference type="PROSITE" id="PS00070">
    <property type="entry name" value="ALDEHYDE_DEHYDR_CYS"/>
    <property type="match status" value="1"/>
</dbReference>
<protein>
    <submittedName>
        <fullName evidence="7">Putative aldehyde dehydrogenase family 8 member A1 isoformX1</fullName>
    </submittedName>
</protein>
<organism evidence="7 8">
    <name type="scientific">Penaeus vannamei</name>
    <name type="common">Whiteleg shrimp</name>
    <name type="synonym">Litopenaeus vannamei</name>
    <dbReference type="NCBI Taxonomy" id="6689"/>
    <lineage>
        <taxon>Eukaryota</taxon>
        <taxon>Metazoa</taxon>
        <taxon>Ecdysozoa</taxon>
        <taxon>Arthropoda</taxon>
        <taxon>Crustacea</taxon>
        <taxon>Multicrustacea</taxon>
        <taxon>Malacostraca</taxon>
        <taxon>Eumalacostraca</taxon>
        <taxon>Eucarida</taxon>
        <taxon>Decapoda</taxon>
        <taxon>Dendrobranchiata</taxon>
        <taxon>Penaeoidea</taxon>
        <taxon>Penaeidae</taxon>
        <taxon>Penaeus</taxon>
    </lineage>
</organism>
<keyword evidence="3" id="KW-0520">NAD</keyword>
<dbReference type="Gene3D" id="3.40.605.10">
    <property type="entry name" value="Aldehyde Dehydrogenase, Chain A, domain 1"/>
    <property type="match status" value="1"/>
</dbReference>
<gene>
    <name evidence="7" type="ORF">C7M84_014848</name>
</gene>
<evidence type="ECO:0000256" key="3">
    <source>
        <dbReference type="ARBA" id="ARBA00023027"/>
    </source>
</evidence>
<reference evidence="7 8" key="2">
    <citation type="submission" date="2019-01" db="EMBL/GenBank/DDBJ databases">
        <title>The decoding of complex shrimp genome reveals the adaptation for benthos swimmer, frequently molting mechanism and breeding impact on genome.</title>
        <authorList>
            <person name="Sun Y."/>
            <person name="Gao Y."/>
            <person name="Yu Y."/>
        </authorList>
    </citation>
    <scope>NUCLEOTIDE SEQUENCE [LARGE SCALE GENOMIC DNA]</scope>
    <source>
        <tissue evidence="7">Muscle</tissue>
    </source>
</reference>
<dbReference type="Pfam" id="PF00171">
    <property type="entry name" value="Aldedh"/>
    <property type="match status" value="1"/>
</dbReference>
<dbReference type="InterPro" id="IPR029510">
    <property type="entry name" value="Ald_DH_CS_GLU"/>
</dbReference>
<feature type="domain" description="Aldehyde dehydrogenase" evidence="6">
    <location>
        <begin position="2"/>
        <end position="299"/>
    </location>
</feature>
<evidence type="ECO:0000256" key="5">
    <source>
        <dbReference type="RuleBase" id="RU003345"/>
    </source>
</evidence>
<evidence type="ECO:0000313" key="8">
    <source>
        <dbReference type="Proteomes" id="UP000283509"/>
    </source>
</evidence>
<evidence type="ECO:0000256" key="1">
    <source>
        <dbReference type="ARBA" id="ARBA00009986"/>
    </source>
</evidence>
<dbReference type="InterPro" id="IPR016160">
    <property type="entry name" value="Ald_DH_CS_CYS"/>
</dbReference>
<dbReference type="EMBL" id="QCYY01002849">
    <property type="protein sequence ID" value="ROT67094.1"/>
    <property type="molecule type" value="Genomic_DNA"/>
</dbReference>
<sequence>MDIPRAVLNLRHFAQTVPNNLNTSNVRTDAGVVNYTVREPVGVAGLISPWNLPLYLLTFKLAPALICGNTVVAKPSELTSVTAYMLCKVLQDADFPAGVVNMVFGTGPSAGEALVSHPEVPLVSFTGSTATGKHIAQVTAPMFKKLSLEMGGKNAAVVFSDCDLDACVNTLKRSSFVNQGQVCLCTSRIFVQRPIYETFLEKFVDIAKEIKVGCPFSQEVFMGALNSKPHLEKVKKYVKYAVEDGGSVLCGEGVDLLILPEDNKQGYFMRPTIITGLDDNSRCMQEEIFGPVTCVVPFDRGRGSQACQQL</sequence>
<evidence type="ECO:0000256" key="2">
    <source>
        <dbReference type="ARBA" id="ARBA00023002"/>
    </source>
</evidence>
<comment type="similarity">
    <text evidence="1 5">Belongs to the aldehyde dehydrogenase family.</text>
</comment>
<keyword evidence="8" id="KW-1185">Reference proteome</keyword>
<dbReference type="Proteomes" id="UP000283509">
    <property type="component" value="Unassembled WGS sequence"/>
</dbReference>
<dbReference type="AlphaFoldDB" id="A0A423SSC0"/>
<dbReference type="InterPro" id="IPR016162">
    <property type="entry name" value="Ald_DH_N"/>
</dbReference>
<keyword evidence="2 5" id="KW-0560">Oxidoreductase</keyword>
<dbReference type="SUPFAM" id="SSF53720">
    <property type="entry name" value="ALDH-like"/>
    <property type="match status" value="1"/>
</dbReference>
<dbReference type="Gene3D" id="3.40.309.10">
    <property type="entry name" value="Aldehyde Dehydrogenase, Chain A, domain 2"/>
    <property type="match status" value="1"/>
</dbReference>
<name>A0A423SSC0_PENVA</name>
<evidence type="ECO:0000313" key="7">
    <source>
        <dbReference type="EMBL" id="ROT67094.1"/>
    </source>
</evidence>
<feature type="active site" evidence="4">
    <location>
        <position position="149"/>
    </location>
</feature>
<reference evidence="7 8" key="1">
    <citation type="submission" date="2018-04" db="EMBL/GenBank/DDBJ databases">
        <authorList>
            <person name="Zhang X."/>
            <person name="Yuan J."/>
            <person name="Li F."/>
            <person name="Xiang J."/>
        </authorList>
    </citation>
    <scope>NUCLEOTIDE SEQUENCE [LARGE SCALE GENOMIC DNA]</scope>
    <source>
        <tissue evidence="7">Muscle</tissue>
    </source>
</reference>
<dbReference type="STRING" id="6689.A0A423SSC0"/>
<dbReference type="InterPro" id="IPR015590">
    <property type="entry name" value="Aldehyde_DH_dom"/>
</dbReference>
<proteinExistence type="inferred from homology"/>
<dbReference type="GO" id="GO:0016620">
    <property type="term" value="F:oxidoreductase activity, acting on the aldehyde or oxo group of donors, NAD or NADP as acceptor"/>
    <property type="evidence" value="ECO:0007669"/>
    <property type="project" value="InterPro"/>
</dbReference>